<dbReference type="STRING" id="1036808.A0A0C2ZKG5"/>
<dbReference type="InterPro" id="IPR011009">
    <property type="entry name" value="Kinase-like_dom_sf"/>
</dbReference>
<evidence type="ECO:0000313" key="2">
    <source>
        <dbReference type="EMBL" id="KIM53132.1"/>
    </source>
</evidence>
<gene>
    <name evidence="2" type="ORF">SCLCIDRAFT_460210</name>
</gene>
<dbReference type="AlphaFoldDB" id="A0A0C2ZKG5"/>
<evidence type="ECO:0000259" key="1">
    <source>
        <dbReference type="PROSITE" id="PS50011"/>
    </source>
</evidence>
<reference evidence="3" key="2">
    <citation type="submission" date="2015-01" db="EMBL/GenBank/DDBJ databases">
        <title>Evolutionary Origins and Diversification of the Mycorrhizal Mutualists.</title>
        <authorList>
            <consortium name="DOE Joint Genome Institute"/>
            <consortium name="Mycorrhizal Genomics Consortium"/>
            <person name="Kohler A."/>
            <person name="Kuo A."/>
            <person name="Nagy L.G."/>
            <person name="Floudas D."/>
            <person name="Copeland A."/>
            <person name="Barry K.W."/>
            <person name="Cichocki N."/>
            <person name="Veneault-Fourrey C."/>
            <person name="LaButti K."/>
            <person name="Lindquist E.A."/>
            <person name="Lipzen A."/>
            <person name="Lundell T."/>
            <person name="Morin E."/>
            <person name="Murat C."/>
            <person name="Riley R."/>
            <person name="Ohm R."/>
            <person name="Sun H."/>
            <person name="Tunlid A."/>
            <person name="Henrissat B."/>
            <person name="Grigoriev I.V."/>
            <person name="Hibbett D.S."/>
            <person name="Martin F."/>
        </authorList>
    </citation>
    <scope>NUCLEOTIDE SEQUENCE [LARGE SCALE GENOMIC DNA]</scope>
    <source>
        <strain evidence="3">Foug A</strain>
    </source>
</reference>
<organism evidence="2 3">
    <name type="scientific">Scleroderma citrinum Foug A</name>
    <dbReference type="NCBI Taxonomy" id="1036808"/>
    <lineage>
        <taxon>Eukaryota</taxon>
        <taxon>Fungi</taxon>
        <taxon>Dikarya</taxon>
        <taxon>Basidiomycota</taxon>
        <taxon>Agaricomycotina</taxon>
        <taxon>Agaricomycetes</taxon>
        <taxon>Agaricomycetidae</taxon>
        <taxon>Boletales</taxon>
        <taxon>Sclerodermatineae</taxon>
        <taxon>Sclerodermataceae</taxon>
        <taxon>Scleroderma</taxon>
    </lineage>
</organism>
<dbReference type="InterPro" id="IPR051681">
    <property type="entry name" value="Ser/Thr_Kinases-Pseudokinases"/>
</dbReference>
<dbReference type="EMBL" id="KN822189">
    <property type="protein sequence ID" value="KIM53132.1"/>
    <property type="molecule type" value="Genomic_DNA"/>
</dbReference>
<dbReference type="SUPFAM" id="SSF56112">
    <property type="entry name" value="Protein kinase-like (PK-like)"/>
    <property type="match status" value="1"/>
</dbReference>
<evidence type="ECO:0000313" key="3">
    <source>
        <dbReference type="Proteomes" id="UP000053989"/>
    </source>
</evidence>
<dbReference type="Gene3D" id="1.10.510.10">
    <property type="entry name" value="Transferase(Phosphotransferase) domain 1"/>
    <property type="match status" value="1"/>
</dbReference>
<reference evidence="2 3" key="1">
    <citation type="submission" date="2014-04" db="EMBL/GenBank/DDBJ databases">
        <authorList>
            <consortium name="DOE Joint Genome Institute"/>
            <person name="Kuo A."/>
            <person name="Kohler A."/>
            <person name="Nagy L.G."/>
            <person name="Floudas D."/>
            <person name="Copeland A."/>
            <person name="Barry K.W."/>
            <person name="Cichocki N."/>
            <person name="Veneault-Fourrey C."/>
            <person name="LaButti K."/>
            <person name="Lindquist E.A."/>
            <person name="Lipzen A."/>
            <person name="Lundell T."/>
            <person name="Morin E."/>
            <person name="Murat C."/>
            <person name="Sun H."/>
            <person name="Tunlid A."/>
            <person name="Henrissat B."/>
            <person name="Grigoriev I.V."/>
            <person name="Hibbett D.S."/>
            <person name="Martin F."/>
            <person name="Nordberg H.P."/>
            <person name="Cantor M.N."/>
            <person name="Hua S.X."/>
        </authorList>
    </citation>
    <scope>NUCLEOTIDE SEQUENCE [LARGE SCALE GENOMIC DNA]</scope>
    <source>
        <strain evidence="2 3">Foug A</strain>
    </source>
</reference>
<dbReference type="GO" id="GO:0005524">
    <property type="term" value="F:ATP binding"/>
    <property type="evidence" value="ECO:0007669"/>
    <property type="project" value="InterPro"/>
</dbReference>
<keyword evidence="3" id="KW-1185">Reference proteome</keyword>
<dbReference type="InterPro" id="IPR001245">
    <property type="entry name" value="Ser-Thr/Tyr_kinase_cat_dom"/>
</dbReference>
<dbReference type="PROSITE" id="PS50011">
    <property type="entry name" value="PROTEIN_KINASE_DOM"/>
    <property type="match status" value="1"/>
</dbReference>
<dbReference type="InterPro" id="IPR000719">
    <property type="entry name" value="Prot_kinase_dom"/>
</dbReference>
<accession>A0A0C2ZKG5</accession>
<proteinExistence type="predicted"/>
<dbReference type="HOGENOM" id="CLU_000288_7_18_1"/>
<dbReference type="InParanoid" id="A0A0C2ZKG5"/>
<protein>
    <recommendedName>
        <fullName evidence="1">Protein kinase domain-containing protein</fullName>
    </recommendedName>
</protein>
<sequence length="199" mass="22334">MANGNAHDYVRNNDVSPIRLLIGVASGLCYLHAHNPHPIYHGNLRGHNVLISDGGQALLTDFGLSQLLESSFVLENNAPHPRSVNWTSPEHLDDFKGSAEGDVWAFGMTALELFTRSYPFHDIQSSTELKQRIRQGPPDRPSDGAVCSRLTDEWWNILSSCWECNPRLRPSTEEIGRKVVDEQVRAMWLSGSDVLQLFQ</sequence>
<feature type="domain" description="Protein kinase" evidence="1">
    <location>
        <begin position="1"/>
        <end position="189"/>
    </location>
</feature>
<name>A0A0C2ZKG5_9AGAM</name>
<dbReference type="PANTHER" id="PTHR44329">
    <property type="entry name" value="SERINE/THREONINE-PROTEIN KINASE TNNI3K-RELATED"/>
    <property type="match status" value="1"/>
</dbReference>
<dbReference type="OrthoDB" id="4062651at2759"/>
<dbReference type="Pfam" id="PF07714">
    <property type="entry name" value="PK_Tyr_Ser-Thr"/>
    <property type="match status" value="1"/>
</dbReference>
<dbReference type="GO" id="GO:0004674">
    <property type="term" value="F:protein serine/threonine kinase activity"/>
    <property type="evidence" value="ECO:0007669"/>
    <property type="project" value="TreeGrafter"/>
</dbReference>
<dbReference type="Proteomes" id="UP000053989">
    <property type="component" value="Unassembled WGS sequence"/>
</dbReference>